<organism evidence="2">
    <name type="scientific">Micromonas pusilla (strain CCMP1545)</name>
    <name type="common">Picoplanktonic green alga</name>
    <dbReference type="NCBI Taxonomy" id="564608"/>
    <lineage>
        <taxon>Eukaryota</taxon>
        <taxon>Viridiplantae</taxon>
        <taxon>Chlorophyta</taxon>
        <taxon>Mamiellophyceae</taxon>
        <taxon>Mamiellales</taxon>
        <taxon>Mamiellaceae</taxon>
        <taxon>Micromonas</taxon>
    </lineage>
</organism>
<protein>
    <submittedName>
        <fullName evidence="1">Predicted protein</fullName>
    </submittedName>
</protein>
<dbReference type="AlphaFoldDB" id="C1N3V0"/>
<dbReference type="RefSeq" id="XP_003062436.1">
    <property type="nucleotide sequence ID" value="XM_003062390.1"/>
</dbReference>
<reference evidence="1 2" key="1">
    <citation type="journal article" date="2009" name="Science">
        <title>Green evolution and dynamic adaptations revealed by genomes of the marine picoeukaryotes Micromonas.</title>
        <authorList>
            <person name="Worden A.Z."/>
            <person name="Lee J.H."/>
            <person name="Mock T."/>
            <person name="Rouze P."/>
            <person name="Simmons M.P."/>
            <person name="Aerts A.L."/>
            <person name="Allen A.E."/>
            <person name="Cuvelier M.L."/>
            <person name="Derelle E."/>
            <person name="Everett M.V."/>
            <person name="Foulon E."/>
            <person name="Grimwood J."/>
            <person name="Gundlach H."/>
            <person name="Henrissat B."/>
            <person name="Napoli C."/>
            <person name="McDonald S.M."/>
            <person name="Parker M.S."/>
            <person name="Rombauts S."/>
            <person name="Salamov A."/>
            <person name="Von Dassow P."/>
            <person name="Badger J.H."/>
            <person name="Coutinho P.M."/>
            <person name="Demir E."/>
            <person name="Dubchak I."/>
            <person name="Gentemann C."/>
            <person name="Eikrem W."/>
            <person name="Gready J.E."/>
            <person name="John U."/>
            <person name="Lanier W."/>
            <person name="Lindquist E.A."/>
            <person name="Lucas S."/>
            <person name="Mayer K.F."/>
            <person name="Moreau H."/>
            <person name="Not F."/>
            <person name="Otillar R."/>
            <person name="Panaud O."/>
            <person name="Pangilinan J."/>
            <person name="Paulsen I."/>
            <person name="Piegu B."/>
            <person name="Poliakov A."/>
            <person name="Robbens S."/>
            <person name="Schmutz J."/>
            <person name="Toulza E."/>
            <person name="Wyss T."/>
            <person name="Zelensky A."/>
            <person name="Zhou K."/>
            <person name="Armbrust E.V."/>
            <person name="Bhattacharya D."/>
            <person name="Goodenough U.W."/>
            <person name="Van de Peer Y."/>
            <person name="Grigoriev I.V."/>
        </authorList>
    </citation>
    <scope>NUCLEOTIDE SEQUENCE [LARGE SCALE GENOMIC DNA]</scope>
    <source>
        <strain evidence="1 2">CCMP1545</strain>
    </source>
</reference>
<gene>
    <name evidence="1" type="ORF">MICPUCDRAFT_52306</name>
</gene>
<accession>C1N3V0</accession>
<dbReference type="KEGG" id="mpp:MICPUCDRAFT_52306"/>
<name>C1N3V0_MICPC</name>
<evidence type="ECO:0000313" key="1">
    <source>
        <dbReference type="EMBL" id="EEH53255.1"/>
    </source>
</evidence>
<evidence type="ECO:0000313" key="2">
    <source>
        <dbReference type="Proteomes" id="UP000001876"/>
    </source>
</evidence>
<sequence>MDRSFPSGTLPLPLVDAFFEAAEDDFARRGAPESEDLAPDAEDRPLPPDALFVLVAVDDVGDDDVFLPRADDVSFVSDIVADLFDERFVPSIVDARRLSTTTTDSMD</sequence>
<dbReference type="GeneID" id="9688120"/>
<keyword evidence="2" id="KW-1185">Reference proteome</keyword>
<dbReference type="EMBL" id="GG663746">
    <property type="protein sequence ID" value="EEH53255.1"/>
    <property type="molecule type" value="Genomic_DNA"/>
</dbReference>
<proteinExistence type="predicted"/>
<dbReference type="Proteomes" id="UP000001876">
    <property type="component" value="Unassembled WGS sequence"/>
</dbReference>